<name>A0A8S1DB32_9INSE</name>
<keyword evidence="1" id="KW-0732">Signal</keyword>
<evidence type="ECO:0000256" key="1">
    <source>
        <dbReference type="SAM" id="SignalP"/>
    </source>
</evidence>
<keyword evidence="3" id="KW-1185">Reference proteome</keyword>
<reference evidence="2 3" key="1">
    <citation type="submission" date="2020-04" db="EMBL/GenBank/DDBJ databases">
        <authorList>
            <person name="Alioto T."/>
            <person name="Alioto T."/>
            <person name="Gomez Garrido J."/>
        </authorList>
    </citation>
    <scope>NUCLEOTIDE SEQUENCE [LARGE SCALE GENOMIC DNA]</scope>
</reference>
<dbReference type="EMBL" id="CADEPI010000151">
    <property type="protein sequence ID" value="CAB3377808.1"/>
    <property type="molecule type" value="Genomic_DNA"/>
</dbReference>
<dbReference type="Proteomes" id="UP000494165">
    <property type="component" value="Unassembled WGS sequence"/>
</dbReference>
<feature type="chain" id="PRO_5035717418" evidence="1">
    <location>
        <begin position="26"/>
        <end position="112"/>
    </location>
</feature>
<sequence length="112" mass="12440">MRFSVSTAFLLAFVVLTGTFCAVSCLPAPEQIQDGPNPLLEETAFGDNSMPAEEVPSAGVRQARAPTFFPSVHVYPSYPSYYPYGYYGGNRIVIHKRIGYGYGGYGYPHYYY</sequence>
<comment type="caution">
    <text evidence="2">The sequence shown here is derived from an EMBL/GenBank/DDBJ whole genome shotgun (WGS) entry which is preliminary data.</text>
</comment>
<organism evidence="2 3">
    <name type="scientific">Cloeon dipterum</name>
    <dbReference type="NCBI Taxonomy" id="197152"/>
    <lineage>
        <taxon>Eukaryota</taxon>
        <taxon>Metazoa</taxon>
        <taxon>Ecdysozoa</taxon>
        <taxon>Arthropoda</taxon>
        <taxon>Hexapoda</taxon>
        <taxon>Insecta</taxon>
        <taxon>Pterygota</taxon>
        <taxon>Palaeoptera</taxon>
        <taxon>Ephemeroptera</taxon>
        <taxon>Pisciforma</taxon>
        <taxon>Baetidae</taxon>
        <taxon>Cloeon</taxon>
    </lineage>
</organism>
<evidence type="ECO:0000313" key="2">
    <source>
        <dbReference type="EMBL" id="CAB3377808.1"/>
    </source>
</evidence>
<dbReference type="AlphaFoldDB" id="A0A8S1DB32"/>
<proteinExistence type="predicted"/>
<gene>
    <name evidence="2" type="ORF">CLODIP_2_CD00146</name>
</gene>
<evidence type="ECO:0000313" key="3">
    <source>
        <dbReference type="Proteomes" id="UP000494165"/>
    </source>
</evidence>
<accession>A0A8S1DB32</accession>
<feature type="signal peptide" evidence="1">
    <location>
        <begin position="1"/>
        <end position="25"/>
    </location>
</feature>
<protein>
    <submittedName>
        <fullName evidence="2">Uncharacterized protein</fullName>
    </submittedName>
</protein>